<protein>
    <recommendedName>
        <fullName evidence="4">5'-Nucleotidase domain protein</fullName>
    </recommendedName>
</protein>
<organism evidence="2 3">
    <name type="scientific">Mesorhizobium opportunistum</name>
    <dbReference type="NCBI Taxonomy" id="593909"/>
    <lineage>
        <taxon>Bacteria</taxon>
        <taxon>Pseudomonadati</taxon>
        <taxon>Pseudomonadota</taxon>
        <taxon>Alphaproteobacteria</taxon>
        <taxon>Hyphomicrobiales</taxon>
        <taxon>Phyllobacteriaceae</taxon>
        <taxon>Mesorhizobium</taxon>
    </lineage>
</organism>
<gene>
    <name evidence="2" type="ORF">NKI33_13440</name>
</gene>
<dbReference type="EMBL" id="JAMYPJ010000016">
    <property type="protein sequence ID" value="MER8933966.1"/>
    <property type="molecule type" value="Genomic_DNA"/>
</dbReference>
<dbReference type="RefSeq" id="WP_023776398.1">
    <property type="nucleotide sequence ID" value="NZ_JAMYMY010000019.1"/>
</dbReference>
<sequence length="199" mass="21304">MKTAPICVILAAIVIPSASTAHAAGCIDAKSAKNGFILARPGIQSEFRPVAGGMVSVVNTYASQSPQKQFLFAGLIEVFRDSDTGRLAMIPFSDLRKLFPLKTGTKGTIEFVELSPSKLAKSTKTLTLVVKGKETFSLGDCKYNVLAVQETFKNGAGETLDAYTALYAPDLQAALARRYDEGTSKESVNGYETIKPLTE</sequence>
<name>A0ABV1YFP5_9HYPH</name>
<proteinExistence type="predicted"/>
<evidence type="ECO:0000313" key="3">
    <source>
        <dbReference type="Proteomes" id="UP001464387"/>
    </source>
</evidence>
<feature type="chain" id="PRO_5046672702" description="5'-Nucleotidase domain protein" evidence="1">
    <location>
        <begin position="24"/>
        <end position="199"/>
    </location>
</feature>
<dbReference type="Proteomes" id="UP001464387">
    <property type="component" value="Unassembled WGS sequence"/>
</dbReference>
<evidence type="ECO:0000313" key="2">
    <source>
        <dbReference type="EMBL" id="MER8933966.1"/>
    </source>
</evidence>
<accession>A0ABV1YFP5</accession>
<evidence type="ECO:0008006" key="4">
    <source>
        <dbReference type="Google" id="ProtNLM"/>
    </source>
</evidence>
<evidence type="ECO:0000256" key="1">
    <source>
        <dbReference type="SAM" id="SignalP"/>
    </source>
</evidence>
<comment type="caution">
    <text evidence="2">The sequence shown here is derived from an EMBL/GenBank/DDBJ whole genome shotgun (WGS) entry which is preliminary data.</text>
</comment>
<reference evidence="2 3" key="1">
    <citation type="journal article" date="2024" name="Proc. Natl. Acad. Sci. U.S.A.">
        <title>The evolutionary genomics of adaptation to stress in wild rhizobium bacteria.</title>
        <authorList>
            <person name="Kehlet-Delgado H."/>
            <person name="Montoya A.P."/>
            <person name="Jensen K.T."/>
            <person name="Wendlandt C.E."/>
            <person name="Dexheimer C."/>
            <person name="Roberts M."/>
            <person name="Torres Martinez L."/>
            <person name="Friesen M.L."/>
            <person name="Griffitts J.S."/>
            <person name="Porter S.S."/>
        </authorList>
    </citation>
    <scope>NUCLEOTIDE SEQUENCE [LARGE SCALE GENOMIC DNA]</scope>
    <source>
        <strain evidence="2 3">M0729</strain>
    </source>
</reference>
<keyword evidence="3" id="KW-1185">Reference proteome</keyword>
<feature type="signal peptide" evidence="1">
    <location>
        <begin position="1"/>
        <end position="23"/>
    </location>
</feature>
<keyword evidence="1" id="KW-0732">Signal</keyword>